<protein>
    <recommendedName>
        <fullName evidence="3">Tc1-like transposase DDE domain-containing protein</fullName>
    </recommendedName>
</protein>
<evidence type="ECO:0008006" key="3">
    <source>
        <dbReference type="Google" id="ProtNLM"/>
    </source>
</evidence>
<dbReference type="GO" id="GO:0003676">
    <property type="term" value="F:nucleic acid binding"/>
    <property type="evidence" value="ECO:0007669"/>
    <property type="project" value="InterPro"/>
</dbReference>
<dbReference type="EMBL" id="ANJA01001889">
    <property type="protein sequence ID" value="ETO73491.1"/>
    <property type="molecule type" value="Genomic_DNA"/>
</dbReference>
<dbReference type="AlphaFoldDB" id="A0A081A3N0"/>
<name>A0A081A3N0_PHYNI</name>
<proteinExistence type="predicted"/>
<sequence length="155" mass="18123">MRGTKRSFRLGVDRAEVYLDESYCNVNHVTGKTWLTADKIRYVTEIANKYYHLVFFTSPFHPTLQPIEHIWGIVKGRIARTPPKSGADVVKKVLQGLEECDDEWLKAYLHVQKNEDAYIKPDRLKLLKITFINIYTFHSRSHLAVDLHITTRHND</sequence>
<accession>A0A081A3N0</accession>
<organism evidence="1 2">
    <name type="scientific">Phytophthora nicotianae P1976</name>
    <dbReference type="NCBI Taxonomy" id="1317066"/>
    <lineage>
        <taxon>Eukaryota</taxon>
        <taxon>Sar</taxon>
        <taxon>Stramenopiles</taxon>
        <taxon>Oomycota</taxon>
        <taxon>Peronosporomycetes</taxon>
        <taxon>Peronosporales</taxon>
        <taxon>Peronosporaceae</taxon>
        <taxon>Phytophthora</taxon>
    </lineage>
</organism>
<evidence type="ECO:0000313" key="1">
    <source>
        <dbReference type="EMBL" id="ETO73491.1"/>
    </source>
</evidence>
<comment type="caution">
    <text evidence="1">The sequence shown here is derived from an EMBL/GenBank/DDBJ whole genome shotgun (WGS) entry which is preliminary data.</text>
</comment>
<dbReference type="Gene3D" id="3.30.420.10">
    <property type="entry name" value="Ribonuclease H-like superfamily/Ribonuclease H"/>
    <property type="match status" value="1"/>
</dbReference>
<dbReference type="InterPro" id="IPR036397">
    <property type="entry name" value="RNaseH_sf"/>
</dbReference>
<dbReference type="OrthoDB" id="121137at2759"/>
<gene>
    <name evidence="1" type="ORF">F444_10569</name>
</gene>
<reference evidence="1 2" key="1">
    <citation type="submission" date="2013-11" db="EMBL/GenBank/DDBJ databases">
        <title>The Genome Sequence of Phytophthora parasitica P1976.</title>
        <authorList>
            <consortium name="The Broad Institute Genomics Platform"/>
            <person name="Russ C."/>
            <person name="Tyler B."/>
            <person name="Panabieres F."/>
            <person name="Shan W."/>
            <person name="Tripathy S."/>
            <person name="Grunwald N."/>
            <person name="Machado M."/>
            <person name="Johnson C.S."/>
            <person name="Walker B."/>
            <person name="Young S."/>
            <person name="Zeng Q."/>
            <person name="Gargeya S."/>
            <person name="Fitzgerald M."/>
            <person name="Haas B."/>
            <person name="Abouelleil A."/>
            <person name="Allen A.W."/>
            <person name="Alvarado L."/>
            <person name="Arachchi H.M."/>
            <person name="Berlin A.M."/>
            <person name="Chapman S.B."/>
            <person name="Gainer-Dewar J."/>
            <person name="Goldberg J."/>
            <person name="Griggs A."/>
            <person name="Gujja S."/>
            <person name="Hansen M."/>
            <person name="Howarth C."/>
            <person name="Imamovic A."/>
            <person name="Ireland A."/>
            <person name="Larimer J."/>
            <person name="McCowan C."/>
            <person name="Murphy C."/>
            <person name="Pearson M."/>
            <person name="Poon T.W."/>
            <person name="Priest M."/>
            <person name="Roberts A."/>
            <person name="Saif S."/>
            <person name="Shea T."/>
            <person name="Sisk P."/>
            <person name="Sykes S."/>
            <person name="Wortman J."/>
            <person name="Nusbaum C."/>
            <person name="Birren B."/>
        </authorList>
    </citation>
    <scope>NUCLEOTIDE SEQUENCE [LARGE SCALE GENOMIC DNA]</scope>
    <source>
        <strain evidence="1 2">P1976</strain>
    </source>
</reference>
<dbReference type="Proteomes" id="UP000028582">
    <property type="component" value="Unassembled WGS sequence"/>
</dbReference>
<evidence type="ECO:0000313" key="2">
    <source>
        <dbReference type="Proteomes" id="UP000028582"/>
    </source>
</evidence>